<name>A0ACB5SI74_9PEZI</name>
<accession>A0ACB5SI74</accession>
<evidence type="ECO:0000313" key="2">
    <source>
        <dbReference type="Proteomes" id="UP001165186"/>
    </source>
</evidence>
<organism evidence="1 2">
    <name type="scientific">Neofusicoccum parvum</name>
    <dbReference type="NCBI Taxonomy" id="310453"/>
    <lineage>
        <taxon>Eukaryota</taxon>
        <taxon>Fungi</taxon>
        <taxon>Dikarya</taxon>
        <taxon>Ascomycota</taxon>
        <taxon>Pezizomycotina</taxon>
        <taxon>Dothideomycetes</taxon>
        <taxon>Dothideomycetes incertae sedis</taxon>
        <taxon>Botryosphaeriales</taxon>
        <taxon>Botryosphaeriaceae</taxon>
        <taxon>Neofusicoccum</taxon>
    </lineage>
</organism>
<keyword evidence="2" id="KW-1185">Reference proteome</keyword>
<dbReference type="EMBL" id="BSXG01000094">
    <property type="protein sequence ID" value="GME40617.1"/>
    <property type="molecule type" value="Genomic_DNA"/>
</dbReference>
<dbReference type="Proteomes" id="UP001165186">
    <property type="component" value="Unassembled WGS sequence"/>
</dbReference>
<comment type="caution">
    <text evidence="1">The sequence shown here is derived from an EMBL/GenBank/DDBJ whole genome shotgun (WGS) entry which is preliminary data.</text>
</comment>
<protein>
    <submittedName>
        <fullName evidence="1">Alpha/beta hydrolase fold-1</fullName>
    </submittedName>
</protein>
<gene>
    <name evidence="1" type="primary">g4912</name>
    <name evidence="1" type="ORF">NpPPO83_00004912</name>
</gene>
<reference evidence="1" key="1">
    <citation type="submission" date="2024-09" db="EMBL/GenBank/DDBJ databases">
        <title>Draft Genome Sequences of Neofusicoccum parvum.</title>
        <authorList>
            <person name="Ashida A."/>
            <person name="Camagna M."/>
            <person name="Tanaka A."/>
            <person name="Takemoto D."/>
        </authorList>
    </citation>
    <scope>NUCLEOTIDE SEQUENCE</scope>
    <source>
        <strain evidence="1">PPO83</strain>
    </source>
</reference>
<sequence length="1014" mass="110169">MAASANSDDDFRSRTQQSPLASQRAKQQGSVPPSAPNGRGFSGWFPLGYKEGFTQWWSGLSPAVTEHKVLSFVPYLQQPPTHTQTGSAPPSTSPSSMDISGSPADDAHPVTTNSVTDPYGPRRWYSTLVQLSGKERALNEFSVERVGEQVENNLVMLHGYGAGLGFFYKNFEGLSRVQGWKLYALDLLGMGRSSRPPFRIHANDRQGKITEAENWFIDALEEWRIKKGIDRFTLLGHSLGGYMAVAYALKYPGHLNKLILASPVGIPEDPYAVNSEMPEPSDSTMASEFTQDQENTIGGSSASAVGKGDNNNFLNARSKAGPQENGKPARKPLPKWLTYLWDANISPFSFFLGPHAGPIPDGDGDGATAKAGDGQKRENGIPVVFMYGENDWMDVAGGFAAEQKMKEEKEKTLAGRSEEEKKNDNGSAKVLVIKKAGHHVYLDGWEQFNEVMPSFAFFEAIWEAGITHCFVNLGSDHPSIIEAIVKGQNEKKGNFPKIVTCPNEMVALSMADGYARLTNKPQCVIVHVDVGTQGLGAAVHNASCGRAPVLIFAGLSPYTIEGEMRGSRTEYIHWIQDVPDQKQIVAQYCRYTGEIKTGKNVKQMVNRALSFAMSDPKGPVYLYGAREAMEQDLEPYTLDQAFWNPVEPPALSSKAVKTIAEALVHAVEPLVVTGYSGRNHAAVGELVKLADTVRGLRVLDTGGSDMCFPANHPAWLGLRYGVDESIKTADVILVLDCDIPWINTQCHPKEGAKIYHIDADPLKQQMPVFYIKALARYKADSEISLNQLHSYITSTPELSQQVKSAGFDERWNKLQDAYKQKLTTIASLAKPGDDGSYGASYLVSRVRSWINCGGGGLGWSGGGALGIKLATDNAGQRKFVCQIVGDGTYLFSVPGSVYWISQRYKIPILTIVLNNKGWNAPRKSLLLVHPSGEGSKVSNEELNISFAPTPDYSGIAKAASGGEIWAAHASTAEELGRLLPEAVKSVMSGTSAVLDAHLDGPQGKYPGNKATLVG</sequence>
<evidence type="ECO:0000313" key="1">
    <source>
        <dbReference type="EMBL" id="GME40617.1"/>
    </source>
</evidence>
<keyword evidence="1" id="KW-0378">Hydrolase</keyword>
<proteinExistence type="predicted"/>